<evidence type="ECO:0000313" key="7">
    <source>
        <dbReference type="EMBL" id="BDU75843.1"/>
    </source>
</evidence>
<dbReference type="PROSITE" id="PS51318">
    <property type="entry name" value="TAT"/>
    <property type="match status" value="1"/>
</dbReference>
<dbReference type="SUPFAM" id="SSF49452">
    <property type="entry name" value="Starch-binding domain-like"/>
    <property type="match status" value="1"/>
</dbReference>
<organism evidence="7 8">
    <name type="scientific">Mesoterricola sediminis</name>
    <dbReference type="NCBI Taxonomy" id="2927980"/>
    <lineage>
        <taxon>Bacteria</taxon>
        <taxon>Pseudomonadati</taxon>
        <taxon>Acidobacteriota</taxon>
        <taxon>Holophagae</taxon>
        <taxon>Holophagales</taxon>
        <taxon>Holophagaceae</taxon>
        <taxon>Mesoterricola</taxon>
    </lineage>
</organism>
<feature type="domain" description="Pullulanase carbohydrate-binding module 41" evidence="6">
    <location>
        <begin position="35"/>
        <end position="135"/>
    </location>
</feature>
<dbReference type="InterPro" id="IPR013784">
    <property type="entry name" value="Carb-bd-like_fold"/>
</dbReference>
<dbReference type="GO" id="GO:0030246">
    <property type="term" value="F:carbohydrate binding"/>
    <property type="evidence" value="ECO:0007669"/>
    <property type="project" value="InterPro"/>
</dbReference>
<keyword evidence="8" id="KW-1185">Reference proteome</keyword>
<evidence type="ECO:0000256" key="2">
    <source>
        <dbReference type="ARBA" id="ARBA00022729"/>
    </source>
</evidence>
<dbReference type="Proteomes" id="UP001228113">
    <property type="component" value="Chromosome"/>
</dbReference>
<evidence type="ECO:0000259" key="6">
    <source>
        <dbReference type="Pfam" id="PF03714"/>
    </source>
</evidence>
<dbReference type="InterPro" id="IPR019546">
    <property type="entry name" value="TAT_signal_bac_arc"/>
</dbReference>
<dbReference type="InterPro" id="IPR006311">
    <property type="entry name" value="TAT_signal"/>
</dbReference>
<evidence type="ECO:0000313" key="8">
    <source>
        <dbReference type="Proteomes" id="UP001228113"/>
    </source>
</evidence>
<evidence type="ECO:0000256" key="3">
    <source>
        <dbReference type="ARBA" id="ARBA00022801"/>
    </source>
</evidence>
<dbReference type="AlphaFoldDB" id="A0AA48HCN4"/>
<keyword evidence="4" id="KW-0326">Glycosidase</keyword>
<dbReference type="RefSeq" id="WP_243329305.1">
    <property type="nucleotide sequence ID" value="NZ_AP027081.1"/>
</dbReference>
<accession>A0AA48HCN4</accession>
<dbReference type="EMBL" id="AP027081">
    <property type="protein sequence ID" value="BDU75843.1"/>
    <property type="molecule type" value="Genomic_DNA"/>
</dbReference>
<dbReference type="KEGG" id="msea:METESE_08010"/>
<evidence type="ECO:0000256" key="1">
    <source>
        <dbReference type="ARBA" id="ARBA00008061"/>
    </source>
</evidence>
<dbReference type="CDD" id="cd10315">
    <property type="entry name" value="CBM41_pullulanase"/>
    <property type="match status" value="1"/>
</dbReference>
<feature type="signal peptide" evidence="5">
    <location>
        <begin position="1"/>
        <end position="28"/>
    </location>
</feature>
<sequence>MSLRRTFLKVLAAVALAFAVGVPSQAQAPAPAKDKVTIHYHRQDGNYEKWGIHLWKSPNMPLENVEWPTPMMPTGKDEFGVFWVRDISEFKTRTKCQVNYIIHKGDIKEQGAKDMAFNGLEHQDAWIYEGDMAIYFSLEDVKKAHPEMK</sequence>
<gene>
    <name evidence="7" type="ORF">METESE_08010</name>
</gene>
<reference evidence="7" key="1">
    <citation type="journal article" date="2023" name="Int. J. Syst. Evol. Microbiol.">
        <title>Mesoterricola silvestris gen. nov., sp. nov., Mesoterricola sediminis sp. nov., Geothrix oryzae sp. nov., Geothrix edaphica sp. nov., Geothrix rubra sp. nov., and Geothrix limicola sp. nov., six novel members of Acidobacteriota isolated from soils.</title>
        <authorList>
            <person name="Itoh H."/>
            <person name="Sugisawa Y."/>
            <person name="Mise K."/>
            <person name="Xu Z."/>
            <person name="Kuniyasu M."/>
            <person name="Ushijima N."/>
            <person name="Kawano K."/>
            <person name="Kobayashi E."/>
            <person name="Shiratori Y."/>
            <person name="Masuda Y."/>
            <person name="Senoo K."/>
        </authorList>
    </citation>
    <scope>NUCLEOTIDE SEQUENCE</scope>
    <source>
        <strain evidence="7">W786</strain>
    </source>
</reference>
<dbReference type="Pfam" id="PF03714">
    <property type="entry name" value="PUD"/>
    <property type="match status" value="1"/>
</dbReference>
<name>A0AA48HCN4_9BACT</name>
<proteinExistence type="inferred from homology"/>
<dbReference type="Gene3D" id="2.60.40.1110">
    <property type="match status" value="1"/>
</dbReference>
<dbReference type="GO" id="GO:0005975">
    <property type="term" value="P:carbohydrate metabolic process"/>
    <property type="evidence" value="ECO:0007669"/>
    <property type="project" value="InterPro"/>
</dbReference>
<evidence type="ECO:0000256" key="4">
    <source>
        <dbReference type="ARBA" id="ARBA00023295"/>
    </source>
</evidence>
<comment type="similarity">
    <text evidence="1">Belongs to the glycosyl hydrolase 13 family.</text>
</comment>
<keyword evidence="3" id="KW-0378">Hydrolase</keyword>
<dbReference type="GO" id="GO:0016798">
    <property type="term" value="F:hydrolase activity, acting on glycosyl bonds"/>
    <property type="evidence" value="ECO:0007669"/>
    <property type="project" value="UniProtKB-KW"/>
</dbReference>
<feature type="chain" id="PRO_5041351056" description="Pullulanase carbohydrate-binding module 41 domain-containing protein" evidence="5">
    <location>
        <begin position="29"/>
        <end position="149"/>
    </location>
</feature>
<dbReference type="InterPro" id="IPR005323">
    <property type="entry name" value="CBM41_pullulanase"/>
</dbReference>
<evidence type="ECO:0000256" key="5">
    <source>
        <dbReference type="SAM" id="SignalP"/>
    </source>
</evidence>
<protein>
    <recommendedName>
        <fullName evidence="6">Pullulanase carbohydrate-binding module 41 domain-containing protein</fullName>
    </recommendedName>
</protein>
<dbReference type="NCBIfam" id="TIGR01409">
    <property type="entry name" value="TAT_signal_seq"/>
    <property type="match status" value="1"/>
</dbReference>
<keyword evidence="2 5" id="KW-0732">Signal</keyword>